<evidence type="ECO:0000256" key="1">
    <source>
        <dbReference type="SAM" id="MobiDB-lite"/>
    </source>
</evidence>
<accession>A0A9P6LX92</accession>
<feature type="compositionally biased region" description="Basic and acidic residues" evidence="1">
    <location>
        <begin position="403"/>
        <end position="423"/>
    </location>
</feature>
<feature type="region of interest" description="Disordered" evidence="1">
    <location>
        <begin position="670"/>
        <end position="730"/>
    </location>
</feature>
<dbReference type="Proteomes" id="UP000738359">
    <property type="component" value="Unassembled WGS sequence"/>
</dbReference>
<feature type="compositionally biased region" description="Polar residues" evidence="1">
    <location>
        <begin position="70"/>
        <end position="118"/>
    </location>
</feature>
<feature type="region of interest" description="Disordered" evidence="1">
    <location>
        <begin position="1"/>
        <end position="317"/>
    </location>
</feature>
<sequence>PTDMDEFNLQGSIRHSKTAQKPLPPQPTTFLNLDHDKDDRKDEDDDEESYFGDILDKYCDSDEDPASPISPASKSLSWKNLHTAQPPTPPVSRSRNAQQTNTASRRAPGTSSAPSLTPTARKDNHSSSSSDGPSRREPGSDRTGTRSRENSVSSSPMNPASAKFNMYLHAGAAQESRDSLAKSSSTASSSSACSTARAYTKRPPPPPKDQAPNSLHVSTSNSSAPAFQPRTSSSSGSSVVSPSHPSGSDNINRNHISSHHRGNDPSYHAKESRPDPPPKDTSRRPHHPHTTSSNTSSSNGRASSSSQPPVLSLDIQTSDSFGSFADVMDASMSRHRASPSVSSTTSGNSYKQDSYAVSQGSSRARSNSNQNQSATRSSDRFEQTAHEHRSESGHGRSQAQGHASDKSRYAPSHRHQEPQEPLHQHQHQHQHAQSSQSHHSSQSQSHSRSHSHSQSQSQSQSSQQYHQPYKTSQSNSYRMHGSTSQLDLTGSGYSAKTSPTPTAPSRGSSQQQPPPLLGERSRSYSHGAVSSTSSPMQHGYSGSSRGLKPTLVKTPIARARAKEAHGPRKVLFGDMITIVSIERAETPPPPPVLDKKARKKLLQAKKNAAGKEGKGGPVQNFDPEYDAAYYNAPFTPTPAEVVITVAPWIGNPNYDEEKANSKFYYEDEYDYDEEDEYEYDTAYESDIRLGPEDDDEDDEDEDDEDDDEYASRSWGHGIAGPGGSLPKKKGGMFKFKRAVNKLFLN</sequence>
<feature type="compositionally biased region" description="Low complexity" evidence="1">
    <location>
        <begin position="431"/>
        <end position="467"/>
    </location>
</feature>
<proteinExistence type="predicted"/>
<feature type="compositionally biased region" description="Low complexity" evidence="1">
    <location>
        <begin position="181"/>
        <end position="198"/>
    </location>
</feature>
<feature type="compositionally biased region" description="Polar residues" evidence="1">
    <location>
        <begin position="211"/>
        <end position="231"/>
    </location>
</feature>
<dbReference type="OrthoDB" id="2439077at2759"/>
<feature type="compositionally biased region" description="Low complexity" evidence="1">
    <location>
        <begin position="290"/>
        <end position="306"/>
    </location>
</feature>
<feature type="compositionally biased region" description="Basic and acidic residues" evidence="1">
    <location>
        <begin position="133"/>
        <end position="149"/>
    </location>
</feature>
<name>A0A9P6LX92_MORAP</name>
<protein>
    <submittedName>
        <fullName evidence="2">Uncharacterized protein</fullName>
    </submittedName>
</protein>
<evidence type="ECO:0000313" key="2">
    <source>
        <dbReference type="EMBL" id="KAF9949371.1"/>
    </source>
</evidence>
<feature type="compositionally biased region" description="Basic and acidic residues" evidence="1">
    <location>
        <begin position="261"/>
        <end position="283"/>
    </location>
</feature>
<feature type="compositionally biased region" description="Low complexity" evidence="1">
    <location>
        <begin position="358"/>
        <end position="376"/>
    </location>
</feature>
<feature type="compositionally biased region" description="Polar residues" evidence="1">
    <location>
        <begin position="469"/>
        <end position="509"/>
    </location>
</feature>
<feature type="compositionally biased region" description="Acidic residues" evidence="1">
    <location>
        <begin position="41"/>
        <end position="50"/>
    </location>
</feature>
<evidence type="ECO:0000313" key="3">
    <source>
        <dbReference type="Proteomes" id="UP000738359"/>
    </source>
</evidence>
<feature type="compositionally biased region" description="Acidic residues" evidence="1">
    <location>
        <begin position="692"/>
        <end position="708"/>
    </location>
</feature>
<feature type="compositionally biased region" description="Basic and acidic residues" evidence="1">
    <location>
        <begin position="377"/>
        <end position="394"/>
    </location>
</feature>
<dbReference type="EMBL" id="JAAAHY010001416">
    <property type="protein sequence ID" value="KAF9949371.1"/>
    <property type="molecule type" value="Genomic_DNA"/>
</dbReference>
<reference evidence="2" key="1">
    <citation type="journal article" date="2020" name="Fungal Divers.">
        <title>Resolving the Mortierellaceae phylogeny through synthesis of multi-gene phylogenetics and phylogenomics.</title>
        <authorList>
            <person name="Vandepol N."/>
            <person name="Liber J."/>
            <person name="Desiro A."/>
            <person name="Na H."/>
            <person name="Kennedy M."/>
            <person name="Barry K."/>
            <person name="Grigoriev I.V."/>
            <person name="Miller A.N."/>
            <person name="O'Donnell K."/>
            <person name="Stajich J.E."/>
            <person name="Bonito G."/>
        </authorList>
    </citation>
    <scope>NUCLEOTIDE SEQUENCE</scope>
    <source>
        <strain evidence="2">CK1249</strain>
    </source>
</reference>
<feature type="compositionally biased region" description="Acidic residues" evidence="1">
    <location>
        <begin position="670"/>
        <end position="683"/>
    </location>
</feature>
<feature type="non-terminal residue" evidence="2">
    <location>
        <position position="1"/>
    </location>
</feature>
<keyword evidence="3" id="KW-1185">Reference proteome</keyword>
<feature type="compositionally biased region" description="Low complexity" evidence="1">
    <location>
        <begin position="232"/>
        <end position="248"/>
    </location>
</feature>
<gene>
    <name evidence="2" type="ORF">BGZ70_001805</name>
</gene>
<organism evidence="2 3">
    <name type="scientific">Mortierella alpina</name>
    <name type="common">Oleaginous fungus</name>
    <name type="synonym">Mortierella renispora</name>
    <dbReference type="NCBI Taxonomy" id="64518"/>
    <lineage>
        <taxon>Eukaryota</taxon>
        <taxon>Fungi</taxon>
        <taxon>Fungi incertae sedis</taxon>
        <taxon>Mucoromycota</taxon>
        <taxon>Mortierellomycotina</taxon>
        <taxon>Mortierellomycetes</taxon>
        <taxon>Mortierellales</taxon>
        <taxon>Mortierellaceae</taxon>
        <taxon>Mortierella</taxon>
    </lineage>
</organism>
<feature type="compositionally biased region" description="Polar residues" evidence="1">
    <location>
        <begin position="528"/>
        <end position="544"/>
    </location>
</feature>
<comment type="caution">
    <text evidence="2">The sequence shown here is derived from an EMBL/GenBank/DDBJ whole genome shotgun (WGS) entry which is preliminary data.</text>
</comment>
<dbReference type="AlphaFoldDB" id="A0A9P6LX92"/>
<feature type="compositionally biased region" description="Low complexity" evidence="1">
    <location>
        <begin position="338"/>
        <end position="349"/>
    </location>
</feature>
<feature type="region of interest" description="Disordered" evidence="1">
    <location>
        <begin position="332"/>
        <end position="550"/>
    </location>
</feature>